<dbReference type="CDD" id="cd05007">
    <property type="entry name" value="SIS_Etherase"/>
    <property type="match status" value="1"/>
</dbReference>
<dbReference type="NCBIfam" id="TIGR00274">
    <property type="entry name" value="N-acetylmuramic acid 6-phosphate etherase"/>
    <property type="match status" value="1"/>
</dbReference>
<dbReference type="HOGENOM" id="CLU_049049_1_1_0"/>
<protein>
    <recommendedName>
        <fullName evidence="3">N-acetylmuramic acid 6-phosphate etherase</fullName>
        <shortName evidence="3">MurNAc-6-P etherase</shortName>
        <ecNumber evidence="3">4.2.1.126</ecNumber>
    </recommendedName>
    <alternativeName>
        <fullName evidence="3">N-acetylmuramic acid 6-phosphate hydrolase</fullName>
    </alternativeName>
    <alternativeName>
        <fullName evidence="3">N-acetylmuramic acid 6-phosphate lyase</fullName>
    </alternativeName>
</protein>
<dbReference type="Pfam" id="PF22645">
    <property type="entry name" value="GKRP_SIS_N"/>
    <property type="match status" value="1"/>
</dbReference>
<comment type="subunit">
    <text evidence="3">Homodimer.</text>
</comment>
<dbReference type="RefSeq" id="WP_012415690.1">
    <property type="nucleotide sequence ID" value="NC_010644.1"/>
</dbReference>
<reference evidence="5 6" key="1">
    <citation type="journal article" date="2009" name="Appl. Environ. Microbiol.">
        <title>Genomic analysis of 'Elusimicrobium minutum,' the first cultivated representative of the phylum 'Elusimicrobia' (formerly termite group 1).</title>
        <authorList>
            <person name="Herlemann D.P.R."/>
            <person name="Geissinger O."/>
            <person name="Ikeda-Ohtsubo W."/>
            <person name="Kunin V."/>
            <person name="Sun H."/>
            <person name="Lapidus A."/>
            <person name="Hugenholtz P."/>
            <person name="Brune A."/>
        </authorList>
    </citation>
    <scope>NUCLEOTIDE SEQUENCE [LARGE SCALE GENOMIC DNA]</scope>
    <source>
        <strain evidence="5 6">Pei191</strain>
    </source>
</reference>
<dbReference type="PROSITE" id="PS51464">
    <property type="entry name" value="SIS"/>
    <property type="match status" value="1"/>
</dbReference>
<dbReference type="NCBIfam" id="NF009222">
    <property type="entry name" value="PRK12570.1"/>
    <property type="match status" value="1"/>
</dbReference>
<evidence type="ECO:0000313" key="6">
    <source>
        <dbReference type="Proteomes" id="UP000001029"/>
    </source>
</evidence>
<dbReference type="GO" id="GO:0016835">
    <property type="term" value="F:carbon-oxygen lyase activity"/>
    <property type="evidence" value="ECO:0007669"/>
    <property type="project" value="UniProtKB-UniRule"/>
</dbReference>
<dbReference type="Gene3D" id="3.40.50.10490">
    <property type="entry name" value="Glucose-6-phosphate isomerase like protein, domain 1"/>
    <property type="match status" value="1"/>
</dbReference>
<dbReference type="SUPFAM" id="SSF53697">
    <property type="entry name" value="SIS domain"/>
    <property type="match status" value="1"/>
</dbReference>
<dbReference type="InterPro" id="IPR046348">
    <property type="entry name" value="SIS_dom_sf"/>
</dbReference>
<dbReference type="KEGG" id="emi:Emin_1529"/>
<dbReference type="GO" id="GO:0016803">
    <property type="term" value="F:ether hydrolase activity"/>
    <property type="evidence" value="ECO:0007669"/>
    <property type="project" value="TreeGrafter"/>
</dbReference>
<dbReference type="OrthoDB" id="9813395at2"/>
<evidence type="ECO:0000256" key="3">
    <source>
        <dbReference type="HAMAP-Rule" id="MF_00068"/>
    </source>
</evidence>
<proteinExistence type="inferred from homology"/>
<dbReference type="UniPathway" id="UPA00342"/>
<dbReference type="GO" id="GO:0009254">
    <property type="term" value="P:peptidoglycan turnover"/>
    <property type="evidence" value="ECO:0007669"/>
    <property type="project" value="TreeGrafter"/>
</dbReference>
<keyword evidence="5" id="KW-0808">Transferase</keyword>
<gene>
    <name evidence="3" type="primary">murQ</name>
    <name evidence="5" type="ordered locus">Emin_1529</name>
</gene>
<dbReference type="EC" id="4.2.1.126" evidence="3"/>
<comment type="miscellaneous">
    <text evidence="3">A lyase-type mechanism (elimination/hydration) is suggested for the cleavage of the lactyl ether bond of MurNAc 6-phosphate, with the formation of an alpha,beta-unsaturated aldehyde intermediate with (E)-stereochemistry, followed by the syn addition of water to give product.</text>
</comment>
<dbReference type="InterPro" id="IPR001347">
    <property type="entry name" value="SIS_dom"/>
</dbReference>
<feature type="active site" evidence="3">
    <location>
        <position position="115"/>
    </location>
</feature>
<comment type="pathway">
    <text evidence="3">Amino-sugar metabolism; N-acetylmuramate degradation.</text>
</comment>
<dbReference type="HAMAP" id="MF_00068">
    <property type="entry name" value="MurQ"/>
    <property type="match status" value="1"/>
</dbReference>
<sequence length="295" mass="31838">MKKQKSITTELQNDKTENLDIISVSQMIEKINHEDMQAVKAVGSAKKDIEKVIKKTAKAFASGGKIIFLGAGTSGRLGVLEAAECPPTFSSDPKQIIALIAGGKDAVFFSKEGAEDDAEQGKKDILKVLSKKDIVIGIAASGRTPYVLGALKEAKKKKVPTVMITCNPNAVKLADIMVKLPTGAEVLQGSTRMKAGSATKMALNIITTCTMVLCGKVYKNLMVDVNPSNIKLKKRARGLVQKVGQVDEQTAEILLEQAQYKVKPAIVMAQKRVGFKKAQAELKRKKGFLRKILNG</sequence>
<name>B2KEY0_ELUMP</name>
<dbReference type="InterPro" id="IPR005488">
    <property type="entry name" value="Etherase_MurQ"/>
</dbReference>
<keyword evidence="6" id="KW-1185">Reference proteome</keyword>
<dbReference type="AlphaFoldDB" id="B2KEY0"/>
<organism evidence="5 6">
    <name type="scientific">Elusimicrobium minutum (strain Pei191)</name>
    <dbReference type="NCBI Taxonomy" id="445932"/>
    <lineage>
        <taxon>Bacteria</taxon>
        <taxon>Pseudomonadati</taxon>
        <taxon>Elusimicrobiota</taxon>
        <taxon>Elusimicrobia</taxon>
        <taxon>Elusimicrobiales</taxon>
        <taxon>Elusimicrobiaceae</taxon>
        <taxon>Elusimicrobium</taxon>
    </lineage>
</organism>
<keyword evidence="5" id="KW-0418">Kinase</keyword>
<comment type="catalytic activity">
    <reaction evidence="3">
        <text>N-acetyl-D-muramate 6-phosphate + H2O = N-acetyl-D-glucosamine 6-phosphate + (R)-lactate</text>
        <dbReference type="Rhea" id="RHEA:26410"/>
        <dbReference type="ChEBI" id="CHEBI:15377"/>
        <dbReference type="ChEBI" id="CHEBI:16004"/>
        <dbReference type="ChEBI" id="CHEBI:57513"/>
        <dbReference type="ChEBI" id="CHEBI:58722"/>
        <dbReference type="EC" id="4.2.1.126"/>
    </reaction>
</comment>
<accession>B2KEY0</accession>
<evidence type="ECO:0000313" key="5">
    <source>
        <dbReference type="EMBL" id="ACC99076.1"/>
    </source>
</evidence>
<dbReference type="PROSITE" id="PS50012">
    <property type="entry name" value="RCC1_3"/>
    <property type="match status" value="1"/>
</dbReference>
<dbReference type="EMBL" id="CP001055">
    <property type="protein sequence ID" value="ACC99076.1"/>
    <property type="molecule type" value="Genomic_DNA"/>
</dbReference>
<dbReference type="Pfam" id="PF20741">
    <property type="entry name" value="GKRP-like_C"/>
    <property type="match status" value="1"/>
</dbReference>
<evidence type="ECO:0000259" key="4">
    <source>
        <dbReference type="PROSITE" id="PS51464"/>
    </source>
</evidence>
<keyword evidence="2 3" id="KW-0119">Carbohydrate metabolism</keyword>
<dbReference type="GO" id="GO:0016301">
    <property type="term" value="F:kinase activity"/>
    <property type="evidence" value="ECO:0007669"/>
    <property type="project" value="UniProtKB-KW"/>
</dbReference>
<dbReference type="PANTHER" id="PTHR10088">
    <property type="entry name" value="GLUCOKINASE REGULATORY PROTEIN"/>
    <property type="match status" value="1"/>
</dbReference>
<dbReference type="InterPro" id="IPR040190">
    <property type="entry name" value="MURQ/GCKR"/>
</dbReference>
<evidence type="ECO:0000256" key="2">
    <source>
        <dbReference type="ARBA" id="ARBA00023277"/>
    </source>
</evidence>
<dbReference type="Proteomes" id="UP000001029">
    <property type="component" value="Chromosome"/>
</dbReference>
<dbReference type="Gene3D" id="1.10.8.1080">
    <property type="match status" value="1"/>
</dbReference>
<dbReference type="STRING" id="445932.Emin_1529"/>
<feature type="active site" description="Proton donor" evidence="3">
    <location>
        <position position="84"/>
    </location>
</feature>
<dbReference type="GO" id="GO:0097173">
    <property type="term" value="P:N-acetylmuramic acid catabolic process"/>
    <property type="evidence" value="ECO:0007669"/>
    <property type="project" value="UniProtKB-UniPathway"/>
</dbReference>
<dbReference type="GO" id="GO:0097367">
    <property type="term" value="F:carbohydrate derivative binding"/>
    <property type="evidence" value="ECO:0007669"/>
    <property type="project" value="InterPro"/>
</dbReference>
<comment type="function">
    <text evidence="3">Specifically catalyzes the cleavage of the D-lactyl ether substituent of MurNAc 6-phosphate, producing GlcNAc 6-phosphate and D-lactate.</text>
</comment>
<dbReference type="NCBIfam" id="NF003915">
    <property type="entry name" value="PRK05441.1"/>
    <property type="match status" value="1"/>
</dbReference>
<comment type="similarity">
    <text evidence="3">Belongs to the GCKR-like family. MurNAc-6-P etherase subfamily.</text>
</comment>
<evidence type="ECO:0000256" key="1">
    <source>
        <dbReference type="ARBA" id="ARBA00023239"/>
    </source>
</evidence>
<dbReference type="GO" id="GO:0046348">
    <property type="term" value="P:amino sugar catabolic process"/>
    <property type="evidence" value="ECO:0007669"/>
    <property type="project" value="InterPro"/>
</dbReference>
<keyword evidence="1 3" id="KW-0456">Lyase</keyword>
<feature type="domain" description="SIS" evidence="4">
    <location>
        <begin position="56"/>
        <end position="216"/>
    </location>
</feature>
<dbReference type="PANTHER" id="PTHR10088:SF4">
    <property type="entry name" value="GLUCOKINASE REGULATORY PROTEIN"/>
    <property type="match status" value="1"/>
</dbReference>
<dbReference type="InterPro" id="IPR000408">
    <property type="entry name" value="Reg_chr_condens"/>
</dbReference>